<accession>A0A0D6XAA5</accession>
<reference evidence="1 2" key="1">
    <citation type="journal article" date="2015" name="Genome Announc.">
        <title>Draft Genome Sequence of the Thermophile Thermus filiformis ATCC 43280, Producer of Carotenoid-(Di)glucoside-Branched Fatty Acid (Di)esters and Source of Hyperthermostable Enzymes of Biotechnological Interest.</title>
        <authorList>
            <person name="Mandelli F."/>
            <person name="Oliveira Ramires B."/>
            <person name="Couger M.B."/>
            <person name="Paixao D.A."/>
            <person name="Camilo C.M."/>
            <person name="Polikarpov I."/>
            <person name="Prade R."/>
            <person name="Riano-Pachon D.M."/>
            <person name="Squina F.M."/>
        </authorList>
    </citation>
    <scope>NUCLEOTIDE SEQUENCE [LARGE SCALE GENOMIC DNA]</scope>
    <source>
        <strain evidence="1 2">ATCC 43280</strain>
    </source>
</reference>
<comment type="caution">
    <text evidence="1">The sequence shown here is derived from an EMBL/GenBank/DDBJ whole genome shotgun (WGS) entry which is preliminary data.</text>
</comment>
<dbReference type="Proteomes" id="UP000030364">
    <property type="component" value="Unassembled WGS sequence"/>
</dbReference>
<evidence type="ECO:0000313" key="1">
    <source>
        <dbReference type="EMBL" id="KIX84864.1"/>
    </source>
</evidence>
<evidence type="ECO:0000313" key="2">
    <source>
        <dbReference type="Proteomes" id="UP000030364"/>
    </source>
</evidence>
<organism evidence="1 2">
    <name type="scientific">Thermus filiformis</name>
    <dbReference type="NCBI Taxonomy" id="276"/>
    <lineage>
        <taxon>Bacteria</taxon>
        <taxon>Thermotogati</taxon>
        <taxon>Deinococcota</taxon>
        <taxon>Deinococci</taxon>
        <taxon>Thermales</taxon>
        <taxon>Thermaceae</taxon>
        <taxon>Thermus</taxon>
    </lineage>
</organism>
<proteinExistence type="predicted"/>
<dbReference type="STRING" id="276.THFILI_00005"/>
<gene>
    <name evidence="1" type="ORF">THFILI_00005</name>
</gene>
<protein>
    <submittedName>
        <fullName evidence="1">Uncharacterized protein</fullName>
    </submittedName>
</protein>
<dbReference type="AlphaFoldDB" id="A0A0D6XAA5"/>
<dbReference type="EMBL" id="JPSL02000001">
    <property type="protein sequence ID" value="KIX84864.1"/>
    <property type="molecule type" value="Genomic_DNA"/>
</dbReference>
<keyword evidence="2" id="KW-1185">Reference proteome</keyword>
<name>A0A0D6XAA5_THEFI</name>
<sequence length="63" mass="7787">MLKKKKLGRCFPSFLLFFWISDQKLRIDILKFFIKFFFPRFFLIAFRPIRIDLNDDLRLADNL</sequence>